<dbReference type="NCBIfam" id="NF001159">
    <property type="entry name" value="PRK00150.1-3"/>
    <property type="match status" value="1"/>
</dbReference>
<reference evidence="3 4" key="1">
    <citation type="submission" date="2018-12" db="EMBL/GenBank/DDBJ databases">
        <authorList>
            <person name="Criscuolo A."/>
        </authorList>
    </citation>
    <scope>NUCLEOTIDE SEQUENCE [LARGE SCALE GENOMIC DNA]</scope>
    <source>
        <strain evidence="3">ACIP1116241</strain>
    </source>
</reference>
<dbReference type="PANTHER" id="PTHR10458">
    <property type="entry name" value="PEPTIDE DEFORMYLASE"/>
    <property type="match status" value="1"/>
</dbReference>
<comment type="catalytic activity">
    <reaction evidence="2">
        <text>N-terminal N-formyl-L-methionyl-[peptide] + H2O = N-terminal L-methionyl-[peptide] + formate</text>
        <dbReference type="Rhea" id="RHEA:24420"/>
        <dbReference type="Rhea" id="RHEA-COMP:10639"/>
        <dbReference type="Rhea" id="RHEA-COMP:10640"/>
        <dbReference type="ChEBI" id="CHEBI:15377"/>
        <dbReference type="ChEBI" id="CHEBI:15740"/>
        <dbReference type="ChEBI" id="CHEBI:49298"/>
        <dbReference type="ChEBI" id="CHEBI:64731"/>
        <dbReference type="EC" id="3.5.1.88"/>
    </reaction>
</comment>
<sequence length="174" mass="18584">MPDTGPSIPGPFLPAAEGDTGGGRVLPIVLYPDPVLRNRCAPAGDLTHAEARQLVRDLLATMYAAGGRGLAAPQLGVLRRIFVMDAGWKDGAPVPLALLDPEIVACSDAREEAVERCLSIPDRPVPVSRPVAVEVGWYDLDGAHHRRLLTGAEARIAQHEADHLDGRLILDVLE</sequence>
<dbReference type="GO" id="GO:0006412">
    <property type="term" value="P:translation"/>
    <property type="evidence" value="ECO:0007669"/>
    <property type="project" value="UniProtKB-UniRule"/>
</dbReference>
<feature type="active site" evidence="2">
    <location>
        <position position="160"/>
    </location>
</feature>
<dbReference type="Gene3D" id="3.90.45.10">
    <property type="entry name" value="Peptide deformylase"/>
    <property type="match status" value="1"/>
</dbReference>
<feature type="binding site" evidence="2">
    <location>
        <position position="159"/>
    </location>
    <ligand>
        <name>Fe cation</name>
        <dbReference type="ChEBI" id="CHEBI:24875"/>
    </ligand>
</feature>
<organism evidence="3 4">
    <name type="scientific">Paracoccus haematequi</name>
    <dbReference type="NCBI Taxonomy" id="2491866"/>
    <lineage>
        <taxon>Bacteria</taxon>
        <taxon>Pseudomonadati</taxon>
        <taxon>Pseudomonadota</taxon>
        <taxon>Alphaproteobacteria</taxon>
        <taxon>Rhodobacterales</taxon>
        <taxon>Paracoccaceae</taxon>
        <taxon>Paracoccus</taxon>
    </lineage>
</organism>
<comment type="cofactor">
    <cofactor evidence="2">
        <name>Fe(2+)</name>
        <dbReference type="ChEBI" id="CHEBI:29033"/>
    </cofactor>
    <text evidence="2">Binds 1 Fe(2+) ion.</text>
</comment>
<proteinExistence type="inferred from homology"/>
<comment type="similarity">
    <text evidence="1 2">Belongs to the polypeptide deformylase family.</text>
</comment>
<dbReference type="Proteomes" id="UP000270743">
    <property type="component" value="Unassembled WGS sequence"/>
</dbReference>
<dbReference type="InterPro" id="IPR023635">
    <property type="entry name" value="Peptide_deformylase"/>
</dbReference>
<name>A0A447II07_9RHOB</name>
<keyword evidence="2" id="KW-0648">Protein biosynthesis</keyword>
<comment type="function">
    <text evidence="2">Removes the formyl group from the N-terminal Met of newly synthesized proteins. Requires at least a dipeptide for an efficient rate of reaction. N-terminal L-methionine is a prerequisite for activity but the enzyme has broad specificity at other positions.</text>
</comment>
<accession>A0A447II07</accession>
<dbReference type="EC" id="3.5.1.88" evidence="2"/>
<dbReference type="InterPro" id="IPR036821">
    <property type="entry name" value="Peptide_deformylase_sf"/>
</dbReference>
<keyword evidence="2" id="KW-0479">Metal-binding</keyword>
<dbReference type="EMBL" id="UZWE01000016">
    <property type="protein sequence ID" value="VDS07138.1"/>
    <property type="molecule type" value="Genomic_DNA"/>
</dbReference>
<dbReference type="RefSeq" id="WP_241232628.1">
    <property type="nucleotide sequence ID" value="NZ_UZWE01000016.1"/>
</dbReference>
<keyword evidence="2 3" id="KW-0378">Hydrolase</keyword>
<keyword evidence="2" id="KW-0408">Iron</keyword>
<feature type="binding site" evidence="2">
    <location>
        <position position="163"/>
    </location>
    <ligand>
        <name>Fe cation</name>
        <dbReference type="ChEBI" id="CHEBI:24875"/>
    </ligand>
</feature>
<dbReference type="HAMAP" id="MF_00163">
    <property type="entry name" value="Pep_deformylase"/>
    <property type="match status" value="1"/>
</dbReference>
<dbReference type="AlphaFoldDB" id="A0A447II07"/>
<gene>
    <name evidence="3" type="primary">def_2</name>
    <name evidence="2" type="synonym">def</name>
    <name evidence="3" type="ORF">PARHAE_00310</name>
</gene>
<dbReference type="PANTHER" id="PTHR10458:SF22">
    <property type="entry name" value="PEPTIDE DEFORMYLASE"/>
    <property type="match status" value="1"/>
</dbReference>
<dbReference type="Pfam" id="PF01327">
    <property type="entry name" value="Pep_deformylase"/>
    <property type="match status" value="1"/>
</dbReference>
<evidence type="ECO:0000256" key="1">
    <source>
        <dbReference type="ARBA" id="ARBA00010759"/>
    </source>
</evidence>
<dbReference type="PIRSF" id="PIRSF004749">
    <property type="entry name" value="Pep_def"/>
    <property type="match status" value="1"/>
</dbReference>
<protein>
    <recommendedName>
        <fullName evidence="2">Peptide deformylase</fullName>
        <shortName evidence="2">PDF</shortName>
        <ecNumber evidence="2">3.5.1.88</ecNumber>
    </recommendedName>
    <alternativeName>
        <fullName evidence="2">Polypeptide deformylase</fullName>
    </alternativeName>
</protein>
<evidence type="ECO:0000313" key="4">
    <source>
        <dbReference type="Proteomes" id="UP000270743"/>
    </source>
</evidence>
<dbReference type="GO" id="GO:0042586">
    <property type="term" value="F:peptide deformylase activity"/>
    <property type="evidence" value="ECO:0007669"/>
    <property type="project" value="UniProtKB-UniRule"/>
</dbReference>
<dbReference type="SUPFAM" id="SSF56420">
    <property type="entry name" value="Peptide deformylase"/>
    <property type="match status" value="1"/>
</dbReference>
<keyword evidence="4" id="KW-1185">Reference proteome</keyword>
<dbReference type="PRINTS" id="PR01576">
    <property type="entry name" value="PDEFORMYLASE"/>
</dbReference>
<dbReference type="CDD" id="cd00487">
    <property type="entry name" value="Pep_deformylase"/>
    <property type="match status" value="1"/>
</dbReference>
<feature type="binding site" evidence="2">
    <location>
        <position position="117"/>
    </location>
    <ligand>
        <name>Fe cation</name>
        <dbReference type="ChEBI" id="CHEBI:24875"/>
    </ligand>
</feature>
<dbReference type="GO" id="GO:0046872">
    <property type="term" value="F:metal ion binding"/>
    <property type="evidence" value="ECO:0007669"/>
    <property type="project" value="UniProtKB-KW"/>
</dbReference>
<evidence type="ECO:0000256" key="2">
    <source>
        <dbReference type="HAMAP-Rule" id="MF_00163"/>
    </source>
</evidence>
<evidence type="ECO:0000313" key="3">
    <source>
        <dbReference type="EMBL" id="VDS07138.1"/>
    </source>
</evidence>